<feature type="non-terminal residue" evidence="1">
    <location>
        <position position="45"/>
    </location>
</feature>
<evidence type="ECO:0000313" key="1">
    <source>
        <dbReference type="EMBL" id="SVB33401.1"/>
    </source>
</evidence>
<organism evidence="1">
    <name type="scientific">marine metagenome</name>
    <dbReference type="NCBI Taxonomy" id="408172"/>
    <lineage>
        <taxon>unclassified sequences</taxon>
        <taxon>metagenomes</taxon>
        <taxon>ecological metagenomes</taxon>
    </lineage>
</organism>
<accession>A0A382D6S3</accession>
<dbReference type="AlphaFoldDB" id="A0A382D6S3"/>
<proteinExistence type="predicted"/>
<name>A0A382D6S3_9ZZZZ</name>
<gene>
    <name evidence="1" type="ORF">METZ01_LOCUS186255</name>
</gene>
<dbReference type="InterPro" id="IPR035994">
    <property type="entry name" value="Nucleoside_phosphorylase_sf"/>
</dbReference>
<reference evidence="1" key="1">
    <citation type="submission" date="2018-05" db="EMBL/GenBank/DDBJ databases">
        <authorList>
            <person name="Lanie J.A."/>
            <person name="Ng W.-L."/>
            <person name="Kazmierczak K.M."/>
            <person name="Andrzejewski T.M."/>
            <person name="Davidsen T.M."/>
            <person name="Wayne K.J."/>
            <person name="Tettelin H."/>
            <person name="Glass J.I."/>
            <person name="Rusch D."/>
            <person name="Podicherti R."/>
            <person name="Tsui H.-C.T."/>
            <person name="Winkler M.E."/>
        </authorList>
    </citation>
    <scope>NUCLEOTIDE SEQUENCE</scope>
</reference>
<dbReference type="Gene3D" id="3.40.50.1580">
    <property type="entry name" value="Nucleoside phosphorylase domain"/>
    <property type="match status" value="1"/>
</dbReference>
<dbReference type="GO" id="GO:0009116">
    <property type="term" value="P:nucleoside metabolic process"/>
    <property type="evidence" value="ECO:0007669"/>
    <property type="project" value="InterPro"/>
</dbReference>
<dbReference type="EMBL" id="UINC01037631">
    <property type="protein sequence ID" value="SVB33401.1"/>
    <property type="molecule type" value="Genomic_DNA"/>
</dbReference>
<sequence>MSTPHIAAEVGDFAETVLLPGDPLRARFVAETFLNDVRCVNEVRN</sequence>
<dbReference type="SUPFAM" id="SSF53167">
    <property type="entry name" value="Purine and uridine phosphorylases"/>
    <property type="match status" value="1"/>
</dbReference>
<evidence type="ECO:0008006" key="2">
    <source>
        <dbReference type="Google" id="ProtNLM"/>
    </source>
</evidence>
<protein>
    <recommendedName>
        <fullName evidence="2">Purine-nucleoside phosphorylase</fullName>
    </recommendedName>
</protein>
<dbReference type="GO" id="GO:0003824">
    <property type="term" value="F:catalytic activity"/>
    <property type="evidence" value="ECO:0007669"/>
    <property type="project" value="InterPro"/>
</dbReference>